<dbReference type="EMBL" id="KV429052">
    <property type="protein sequence ID" value="KZT70238.1"/>
    <property type="molecule type" value="Genomic_DNA"/>
</dbReference>
<reference evidence="2 3" key="1">
    <citation type="journal article" date="2016" name="Mol. Biol. Evol.">
        <title>Comparative Genomics of Early-Diverging Mushroom-Forming Fungi Provides Insights into the Origins of Lignocellulose Decay Capabilities.</title>
        <authorList>
            <person name="Nagy L.G."/>
            <person name="Riley R."/>
            <person name="Tritt A."/>
            <person name="Adam C."/>
            <person name="Daum C."/>
            <person name="Floudas D."/>
            <person name="Sun H."/>
            <person name="Yadav J.S."/>
            <person name="Pangilinan J."/>
            <person name="Larsson K.H."/>
            <person name="Matsuura K."/>
            <person name="Barry K."/>
            <person name="Labutti K."/>
            <person name="Kuo R."/>
            <person name="Ohm R.A."/>
            <person name="Bhattacharya S.S."/>
            <person name="Shirouzu T."/>
            <person name="Yoshinaga Y."/>
            <person name="Martin F.M."/>
            <person name="Grigoriev I.V."/>
            <person name="Hibbett D.S."/>
        </authorList>
    </citation>
    <scope>NUCLEOTIDE SEQUENCE [LARGE SCALE GENOMIC DNA]</scope>
    <source>
        <strain evidence="2 3">L-15889</strain>
    </source>
</reference>
<organism evidence="2 3">
    <name type="scientific">Daedalea quercina L-15889</name>
    <dbReference type="NCBI Taxonomy" id="1314783"/>
    <lineage>
        <taxon>Eukaryota</taxon>
        <taxon>Fungi</taxon>
        <taxon>Dikarya</taxon>
        <taxon>Basidiomycota</taxon>
        <taxon>Agaricomycotina</taxon>
        <taxon>Agaricomycetes</taxon>
        <taxon>Polyporales</taxon>
        <taxon>Fomitopsis</taxon>
    </lineage>
</organism>
<dbReference type="AlphaFoldDB" id="A0A165R348"/>
<name>A0A165R348_9APHY</name>
<feature type="compositionally biased region" description="Polar residues" evidence="1">
    <location>
        <begin position="35"/>
        <end position="53"/>
    </location>
</feature>
<dbReference type="STRING" id="1314783.A0A165R348"/>
<evidence type="ECO:0000256" key="1">
    <source>
        <dbReference type="SAM" id="MobiDB-lite"/>
    </source>
</evidence>
<dbReference type="OrthoDB" id="2800341at2759"/>
<feature type="compositionally biased region" description="Polar residues" evidence="1">
    <location>
        <begin position="171"/>
        <end position="189"/>
    </location>
</feature>
<evidence type="ECO:0000313" key="3">
    <source>
        <dbReference type="Proteomes" id="UP000076727"/>
    </source>
</evidence>
<accession>A0A165R348</accession>
<feature type="compositionally biased region" description="Basic and acidic residues" evidence="1">
    <location>
        <begin position="519"/>
        <end position="530"/>
    </location>
</feature>
<feature type="region of interest" description="Disordered" evidence="1">
    <location>
        <begin position="444"/>
        <end position="530"/>
    </location>
</feature>
<feature type="region of interest" description="Disordered" evidence="1">
    <location>
        <begin position="209"/>
        <end position="243"/>
    </location>
</feature>
<feature type="compositionally biased region" description="Low complexity" evidence="1">
    <location>
        <begin position="495"/>
        <end position="505"/>
    </location>
</feature>
<protein>
    <submittedName>
        <fullName evidence="2">Uncharacterized protein</fullName>
    </submittedName>
</protein>
<feature type="region of interest" description="Disordered" evidence="1">
    <location>
        <begin position="1"/>
        <end position="91"/>
    </location>
</feature>
<evidence type="ECO:0000313" key="2">
    <source>
        <dbReference type="EMBL" id="KZT70238.1"/>
    </source>
</evidence>
<sequence length="530" mass="55868">MDCSLIRSPRSYRIHLSPGSRRGSGSATRAAMTKAKTSAEQLAQDSVDSSPRNNRLIGISASANKQGLGGSAGANATVTPSPSSSPSDLRAQTLPASNYASQYPEPPDTPPPLVPAIVHPGYAYPVPPGTASSCSSTPSIPELQYASASGQARPHVQVDFTSARSSHSHSPEQNYASSAQSHSGGSTYASPTDQTVAWVYNGHAVQYQHQQYQPHQQHQQPPHSQRTKSLSPAQRTQSAHQHAIGAAQYGYDYSENYQLQYPATPPGSSLEYAHPVAASSRHSLAHVSPSRPPMAMLGAENVAAYPDAGARFDGSASTMMSRYIGGGASAPAAGPSAHHDHAAQGSLVEYAATPSAGGVGDPSRAVYAGYGNAQGAHRYTEQDDGTAAYYAAGYGTSGRSPPPTLPPIQTGRVVRDDIAVDTRHAQHPSALDAAHAQAPFSYPYHQQQHQHQHMSTEHPHLHPQAQVQDRPLTGQPPLDVPLHQPRPHYSPQQYGAFYASTAGASASGGGGGAPTHPYYRRDSHDNVVAR</sequence>
<gene>
    <name evidence="2" type="ORF">DAEQUDRAFT_213378</name>
</gene>
<keyword evidence="3" id="KW-1185">Reference proteome</keyword>
<feature type="region of interest" description="Disordered" evidence="1">
    <location>
        <begin position="160"/>
        <end position="189"/>
    </location>
</feature>
<proteinExistence type="predicted"/>
<dbReference type="Proteomes" id="UP000076727">
    <property type="component" value="Unassembled WGS sequence"/>
</dbReference>
<feature type="compositionally biased region" description="Low complexity" evidence="1">
    <location>
        <begin position="209"/>
        <end position="223"/>
    </location>
</feature>
<feature type="compositionally biased region" description="Polar residues" evidence="1">
    <location>
        <begin position="227"/>
        <end position="240"/>
    </location>
</feature>